<dbReference type="Pfam" id="PF07559">
    <property type="entry name" value="FlgE_D2"/>
    <property type="match status" value="1"/>
</dbReference>
<evidence type="ECO:0000256" key="5">
    <source>
        <dbReference type="RuleBase" id="RU362116"/>
    </source>
</evidence>
<evidence type="ECO:0000259" key="6">
    <source>
        <dbReference type="Pfam" id="PF00460"/>
    </source>
</evidence>
<gene>
    <name evidence="10" type="ORF">AB4874_16875</name>
</gene>
<evidence type="ECO:0000313" key="10">
    <source>
        <dbReference type="EMBL" id="MEX1663289.1"/>
    </source>
</evidence>
<evidence type="ECO:0000259" key="9">
    <source>
        <dbReference type="Pfam" id="PF22692"/>
    </source>
</evidence>
<comment type="function">
    <text evidence="5">A flexible structure which links the flagellar filament to the drive apparatus in the basal body.</text>
</comment>
<keyword evidence="11" id="KW-1185">Reference proteome</keyword>
<feature type="domain" description="Flagellar hook protein FlgE D2" evidence="8">
    <location>
        <begin position="157"/>
        <end position="289"/>
    </location>
</feature>
<dbReference type="PANTHER" id="PTHR30435:SF1">
    <property type="entry name" value="FLAGELLAR HOOK PROTEIN FLGE"/>
    <property type="match status" value="1"/>
</dbReference>
<evidence type="ECO:0000313" key="11">
    <source>
        <dbReference type="Proteomes" id="UP001557465"/>
    </source>
</evidence>
<dbReference type="Proteomes" id="UP001557465">
    <property type="component" value="Unassembled WGS sequence"/>
</dbReference>
<dbReference type="InterPro" id="IPR037925">
    <property type="entry name" value="FlgE/F/G-like"/>
</dbReference>
<evidence type="ECO:0000256" key="1">
    <source>
        <dbReference type="ARBA" id="ARBA00004117"/>
    </source>
</evidence>
<dbReference type="InterPro" id="IPR010930">
    <property type="entry name" value="Flg_bb/hook_C_dom"/>
</dbReference>
<evidence type="ECO:0000259" key="7">
    <source>
        <dbReference type="Pfam" id="PF06429"/>
    </source>
</evidence>
<dbReference type="InterPro" id="IPR037058">
    <property type="entry name" value="Falgellar_hook_FlgE_sf"/>
</dbReference>
<dbReference type="InterPro" id="IPR053967">
    <property type="entry name" value="LlgE_F_G-like_D1"/>
</dbReference>
<comment type="similarity">
    <text evidence="2 5">Belongs to the flagella basal body rod proteins family.</text>
</comment>
<dbReference type="SUPFAM" id="SSF117143">
    <property type="entry name" value="Flagellar hook protein flgE"/>
    <property type="match status" value="1"/>
</dbReference>
<dbReference type="Pfam" id="PF22692">
    <property type="entry name" value="LlgE_F_G_D1"/>
    <property type="match status" value="1"/>
</dbReference>
<dbReference type="InterPro" id="IPR001444">
    <property type="entry name" value="Flag_bb_rod_N"/>
</dbReference>
<evidence type="ECO:0000259" key="8">
    <source>
        <dbReference type="Pfam" id="PF07559"/>
    </source>
</evidence>
<comment type="caution">
    <text evidence="10">The sequence shown here is derived from an EMBL/GenBank/DDBJ whole genome shotgun (WGS) entry which is preliminary data.</text>
</comment>
<keyword evidence="4 5" id="KW-0975">Bacterial flagellum</keyword>
<feature type="domain" description="Flagellar basal body rod protein N-terminal" evidence="6">
    <location>
        <begin position="3"/>
        <end position="33"/>
    </location>
</feature>
<keyword evidence="10" id="KW-0966">Cell projection</keyword>
<evidence type="ECO:0000256" key="4">
    <source>
        <dbReference type="ARBA" id="ARBA00023143"/>
    </source>
</evidence>
<dbReference type="InterPro" id="IPR020013">
    <property type="entry name" value="Flagellar_FlgE/F/G"/>
</dbReference>
<sequence length="408" mass="41155">MSLNTALSGLLGAQTGLNVVSNNLANASTVGFKSGTAHFSDTYPAGGSDGVGQGVTASFTSQDFSQGDLTSTGNALDLAIQGNGFFITEKNGTTSYSRDGGFQLSPTGELQNGNGSAVQGFGIKANGQADGLLGPVSISTSPEPAQASAQISLNAALNSADPVNATPFDPTDSNTFDEATSVTAFDSLGNANRIQLYFARQAASASATTPSPWSIYAQPEAASGTTVGSAQALTTLSFGNDGTLTSGAQATLNVNWGNGAAPSNIAFDFGGTALSNQDFAINSLTNDGFAPGAYTGTKVSANGDVNVSYSNGRTKTVATLAMASFINNQGLIPTSHNLFQASTNSGAAVVNQSGAGVNGSLVAGALEKSNVETSNSLVELINYQEAYQANTSVIQGAQQDVQKLLQIS</sequence>
<dbReference type="Gene3D" id="2.60.98.20">
    <property type="entry name" value="Flagellar hook protein FlgE"/>
    <property type="match status" value="1"/>
</dbReference>
<dbReference type="Pfam" id="PF00460">
    <property type="entry name" value="Flg_bb_rod"/>
    <property type="match status" value="1"/>
</dbReference>
<dbReference type="InterPro" id="IPR011491">
    <property type="entry name" value="FlgE_D2"/>
</dbReference>
<comment type="subcellular location">
    <subcellularLocation>
        <location evidence="1 5">Bacterial flagellum basal body</location>
    </subcellularLocation>
</comment>
<dbReference type="Pfam" id="PF06429">
    <property type="entry name" value="Flg_bbr_C"/>
    <property type="match status" value="1"/>
</dbReference>
<accession>A0ABV3TNX1</accession>
<protein>
    <recommendedName>
        <fullName evidence="3 5">Flagellar hook protein FlgE</fullName>
    </recommendedName>
</protein>
<dbReference type="EMBL" id="JBFRYC010000014">
    <property type="protein sequence ID" value="MEX1663289.1"/>
    <property type="molecule type" value="Genomic_DNA"/>
</dbReference>
<evidence type="ECO:0000256" key="3">
    <source>
        <dbReference type="ARBA" id="ARBA00019015"/>
    </source>
</evidence>
<feature type="domain" description="Flagellar basal-body/hook protein C-terminal" evidence="7">
    <location>
        <begin position="363"/>
        <end position="407"/>
    </location>
</feature>
<feature type="domain" description="Flagellar hook protein FlgE/F/G-like D1" evidence="9">
    <location>
        <begin position="79"/>
        <end position="126"/>
    </location>
</feature>
<keyword evidence="10" id="KW-0969">Cilium</keyword>
<name>A0ABV3TNX1_9RHOB</name>
<proteinExistence type="inferred from homology"/>
<keyword evidence="10" id="KW-0282">Flagellum</keyword>
<dbReference type="NCBIfam" id="TIGR03506">
    <property type="entry name" value="FlgEFG_subfam"/>
    <property type="match status" value="1"/>
</dbReference>
<dbReference type="PANTHER" id="PTHR30435">
    <property type="entry name" value="FLAGELLAR PROTEIN"/>
    <property type="match status" value="1"/>
</dbReference>
<dbReference type="RefSeq" id="WP_295529810.1">
    <property type="nucleotide sequence ID" value="NZ_JBFRYC010000014.1"/>
</dbReference>
<dbReference type="PROSITE" id="PS00588">
    <property type="entry name" value="FLAGELLA_BB_ROD"/>
    <property type="match status" value="1"/>
</dbReference>
<evidence type="ECO:0000256" key="2">
    <source>
        <dbReference type="ARBA" id="ARBA00009677"/>
    </source>
</evidence>
<reference evidence="10 11" key="1">
    <citation type="journal article" date="2011" name="Int. J. Syst. Evol. Microbiol.">
        <title>Zhongshania antarctica gen. nov., sp. nov. and Zhongshania guokunii sp. nov., gammaproteobacteria respectively isolated from coastal attached (fast) ice and surface seawater of the Antarctic.</title>
        <authorList>
            <person name="Li H.J."/>
            <person name="Zhang X.Y."/>
            <person name="Chen C.X."/>
            <person name="Zhang Y.J."/>
            <person name="Gao Z.M."/>
            <person name="Yu Y."/>
            <person name="Chen X.L."/>
            <person name="Chen B."/>
            <person name="Zhang Y.Z."/>
        </authorList>
    </citation>
    <scope>NUCLEOTIDE SEQUENCE [LARGE SCALE GENOMIC DNA]</scope>
    <source>
        <strain evidence="10 11">15-R06ZXC-3</strain>
    </source>
</reference>
<dbReference type="InterPro" id="IPR019776">
    <property type="entry name" value="Flagellar_basal_body_rod_CS"/>
</dbReference>
<organism evidence="10 11">
    <name type="scientific">Thioclava arctica</name>
    <dbReference type="NCBI Taxonomy" id="3238301"/>
    <lineage>
        <taxon>Bacteria</taxon>
        <taxon>Pseudomonadati</taxon>
        <taxon>Pseudomonadota</taxon>
        <taxon>Alphaproteobacteria</taxon>
        <taxon>Rhodobacterales</taxon>
        <taxon>Paracoccaceae</taxon>
        <taxon>Thioclava</taxon>
    </lineage>
</organism>